<evidence type="ECO:0000256" key="1">
    <source>
        <dbReference type="ARBA" id="ARBA00022679"/>
    </source>
</evidence>
<dbReference type="PROSITE" id="PS51186">
    <property type="entry name" value="GNAT"/>
    <property type="match status" value="1"/>
</dbReference>
<name>A0ABT2PEI6_9MICO</name>
<evidence type="ECO:0000313" key="4">
    <source>
        <dbReference type="EMBL" id="MCT9003045.1"/>
    </source>
</evidence>
<dbReference type="Gene3D" id="3.40.630.30">
    <property type="match status" value="1"/>
</dbReference>
<dbReference type="InterPro" id="IPR000182">
    <property type="entry name" value="GNAT_dom"/>
</dbReference>
<protein>
    <submittedName>
        <fullName evidence="4">GNAT family N-acetyltransferase</fullName>
    </submittedName>
</protein>
<evidence type="ECO:0000313" key="5">
    <source>
        <dbReference type="Proteomes" id="UP001300496"/>
    </source>
</evidence>
<evidence type="ECO:0000259" key="3">
    <source>
        <dbReference type="PROSITE" id="PS51186"/>
    </source>
</evidence>
<dbReference type="Proteomes" id="UP001300496">
    <property type="component" value="Unassembled WGS sequence"/>
</dbReference>
<dbReference type="InterPro" id="IPR016181">
    <property type="entry name" value="Acyl_CoA_acyltransferase"/>
</dbReference>
<dbReference type="PANTHER" id="PTHR43072:SF23">
    <property type="entry name" value="UPF0039 PROTEIN C11D3.02C"/>
    <property type="match status" value="1"/>
</dbReference>
<sequence length="171" mass="18525">MTSPIRDAVAADAGGIAEIYNDAVAHTTAIWNEQKVDAADRVAWIEGRQTSGYPVLVAVDPADDVLGYASFGPWRPHDGYRHTAEHSVYVRGDQRGRGIGEALLRAAIARARETGIHVMVGAIEAGNTGSLRLHEKLGFARIGTMPQVGMKFGRWLDLALLQLTLDDRPNP</sequence>
<accession>A0ABT2PEI6</accession>
<evidence type="ECO:0000256" key="2">
    <source>
        <dbReference type="ARBA" id="ARBA00023315"/>
    </source>
</evidence>
<gene>
    <name evidence="4" type="ORF">N4R40_11795</name>
</gene>
<feature type="domain" description="N-acetyltransferase" evidence="3">
    <location>
        <begin position="3"/>
        <end position="161"/>
    </location>
</feature>
<keyword evidence="2" id="KW-0012">Acyltransferase</keyword>
<reference evidence="4 5" key="1">
    <citation type="journal article" date="2024" name="Int. J. Syst. Evol. Microbiol.">
        <title>Microbacterium memoriense sp. nov., a member of the Actinomycetota from marine beach sediment of the north coast of Portugal.</title>
        <authorList>
            <person name="Santos J.D.N.D."/>
            <person name="Klimek D."/>
            <person name="Calusinska M."/>
            <person name="Lobo-da-Cunha A."/>
            <person name="Catita J."/>
            <person name="Goncalves H."/>
            <person name="Gonzalez I."/>
            <person name="Lage O.M."/>
        </authorList>
    </citation>
    <scope>NUCLEOTIDE SEQUENCE [LARGE SCALE GENOMIC DNA]</scope>
    <source>
        <strain evidence="4 5">PMIC_1C1B</strain>
    </source>
</reference>
<proteinExistence type="predicted"/>
<dbReference type="Pfam" id="PF00583">
    <property type="entry name" value="Acetyltransf_1"/>
    <property type="match status" value="1"/>
</dbReference>
<dbReference type="RefSeq" id="WP_261607575.1">
    <property type="nucleotide sequence ID" value="NZ_JAODOR010000014.1"/>
</dbReference>
<keyword evidence="1" id="KW-0808">Transferase</keyword>
<dbReference type="EMBL" id="JAODOR010000014">
    <property type="protein sequence ID" value="MCT9003045.1"/>
    <property type="molecule type" value="Genomic_DNA"/>
</dbReference>
<keyword evidence="5" id="KW-1185">Reference proteome</keyword>
<dbReference type="PANTHER" id="PTHR43072">
    <property type="entry name" value="N-ACETYLTRANSFERASE"/>
    <property type="match status" value="1"/>
</dbReference>
<dbReference type="SUPFAM" id="SSF55729">
    <property type="entry name" value="Acyl-CoA N-acyltransferases (Nat)"/>
    <property type="match status" value="1"/>
</dbReference>
<organism evidence="4 5">
    <name type="scientific">Microbacterium memoriense</name>
    <dbReference type="NCBI Taxonomy" id="2978350"/>
    <lineage>
        <taxon>Bacteria</taxon>
        <taxon>Bacillati</taxon>
        <taxon>Actinomycetota</taxon>
        <taxon>Actinomycetes</taxon>
        <taxon>Micrococcales</taxon>
        <taxon>Microbacteriaceae</taxon>
        <taxon>Microbacterium</taxon>
    </lineage>
</organism>
<comment type="caution">
    <text evidence="4">The sequence shown here is derived from an EMBL/GenBank/DDBJ whole genome shotgun (WGS) entry which is preliminary data.</text>
</comment>